<evidence type="ECO:0000313" key="1">
    <source>
        <dbReference type="EMBL" id="KAL2505499.1"/>
    </source>
</evidence>
<dbReference type="InterPro" id="IPR021109">
    <property type="entry name" value="Peptidase_aspartic_dom_sf"/>
</dbReference>
<accession>A0ABD1SYI6</accession>
<protein>
    <submittedName>
        <fullName evidence="1">Uncharacterized protein</fullName>
    </submittedName>
</protein>
<name>A0ABD1SYI6_9LAMI</name>
<reference evidence="2" key="1">
    <citation type="submission" date="2024-07" db="EMBL/GenBank/DDBJ databases">
        <title>Two chromosome-level genome assemblies of Korean endemic species Abeliophyllum distichum and Forsythia ovata (Oleaceae).</title>
        <authorList>
            <person name="Jang H."/>
        </authorList>
    </citation>
    <scope>NUCLEOTIDE SEQUENCE [LARGE SCALE GENOMIC DNA]</scope>
</reference>
<dbReference type="AlphaFoldDB" id="A0ABD1SYI6"/>
<dbReference type="PANTHER" id="PTHR12917:SF18">
    <property type="entry name" value="DNA DAMAGE-INDUCIBLE PROTEIN 1-LIKE"/>
    <property type="match status" value="1"/>
</dbReference>
<dbReference type="Proteomes" id="UP001604336">
    <property type="component" value="Unassembled WGS sequence"/>
</dbReference>
<dbReference type="EMBL" id="JBFOLK010000006">
    <property type="protein sequence ID" value="KAL2505499.1"/>
    <property type="molecule type" value="Genomic_DNA"/>
</dbReference>
<proteinExistence type="predicted"/>
<dbReference type="SUPFAM" id="SSF50630">
    <property type="entry name" value="Acid proteases"/>
    <property type="match status" value="1"/>
</dbReference>
<comment type="caution">
    <text evidence="1">The sequence shown here is derived from an EMBL/GenBank/DDBJ whole genome shotgun (WGS) entry which is preliminary data.</text>
</comment>
<dbReference type="Gene3D" id="2.40.70.10">
    <property type="entry name" value="Acid Proteases"/>
    <property type="match status" value="1"/>
</dbReference>
<sequence length="162" mass="18172">MEENATLIIRESIKVAIRVTIKASSHYEAGSEGDEDVIYVFLHQCSTILYRVIEKGDMSQKKWKKKIRNLVCKAKDLMYIDVKINRKPIKAMVDIGATHNYFTSSEVEHLGLVLEKDSGNVKVINLNAQLIVGVAKFVFIKVGPFEGRTNLSAVQIVASSKF</sequence>
<dbReference type="PANTHER" id="PTHR12917">
    <property type="entry name" value="ASPARTYL PROTEASE DDI-RELATED"/>
    <property type="match status" value="1"/>
</dbReference>
<organism evidence="1 2">
    <name type="scientific">Abeliophyllum distichum</name>
    <dbReference type="NCBI Taxonomy" id="126358"/>
    <lineage>
        <taxon>Eukaryota</taxon>
        <taxon>Viridiplantae</taxon>
        <taxon>Streptophyta</taxon>
        <taxon>Embryophyta</taxon>
        <taxon>Tracheophyta</taxon>
        <taxon>Spermatophyta</taxon>
        <taxon>Magnoliopsida</taxon>
        <taxon>eudicotyledons</taxon>
        <taxon>Gunneridae</taxon>
        <taxon>Pentapetalae</taxon>
        <taxon>asterids</taxon>
        <taxon>lamiids</taxon>
        <taxon>Lamiales</taxon>
        <taxon>Oleaceae</taxon>
        <taxon>Forsythieae</taxon>
        <taxon>Abeliophyllum</taxon>
    </lineage>
</organism>
<dbReference type="Pfam" id="PF13650">
    <property type="entry name" value="Asp_protease_2"/>
    <property type="match status" value="1"/>
</dbReference>
<evidence type="ECO:0000313" key="2">
    <source>
        <dbReference type="Proteomes" id="UP001604336"/>
    </source>
</evidence>
<gene>
    <name evidence="1" type="ORF">Adt_21120</name>
</gene>
<keyword evidence="2" id="KW-1185">Reference proteome</keyword>